<dbReference type="InterPro" id="IPR015915">
    <property type="entry name" value="Kelch-typ_b-propeller"/>
</dbReference>
<feature type="transmembrane region" description="Helical" evidence="2">
    <location>
        <begin position="520"/>
        <end position="540"/>
    </location>
</feature>
<feature type="compositionally biased region" description="Basic and acidic residues" evidence="1">
    <location>
        <begin position="620"/>
        <end position="638"/>
    </location>
</feature>
<evidence type="ECO:0000256" key="3">
    <source>
        <dbReference type="SAM" id="SignalP"/>
    </source>
</evidence>
<organism evidence="4 5">
    <name type="scientific">Mycena chlorophos</name>
    <name type="common">Agaric fungus</name>
    <name type="synonym">Agaricus chlorophos</name>
    <dbReference type="NCBI Taxonomy" id="658473"/>
    <lineage>
        <taxon>Eukaryota</taxon>
        <taxon>Fungi</taxon>
        <taxon>Dikarya</taxon>
        <taxon>Basidiomycota</taxon>
        <taxon>Agaricomycotina</taxon>
        <taxon>Agaricomycetes</taxon>
        <taxon>Agaricomycetidae</taxon>
        <taxon>Agaricales</taxon>
        <taxon>Marasmiineae</taxon>
        <taxon>Mycenaceae</taxon>
        <taxon>Mycena</taxon>
    </lineage>
</organism>
<dbReference type="Gene3D" id="2.120.10.80">
    <property type="entry name" value="Kelch-type beta propeller"/>
    <property type="match status" value="2"/>
</dbReference>
<feature type="chain" id="PRO_5034112400" description="Galactose oxidase" evidence="3">
    <location>
        <begin position="27"/>
        <end position="921"/>
    </location>
</feature>
<feature type="region of interest" description="Disordered" evidence="1">
    <location>
        <begin position="839"/>
        <end position="906"/>
    </location>
</feature>
<protein>
    <recommendedName>
        <fullName evidence="6">Galactose oxidase</fullName>
    </recommendedName>
</protein>
<gene>
    <name evidence="4" type="ORF">HMN09_01413300</name>
</gene>
<sequence length="921" mass="97063">MGSWAPVLPTLLGLHLLLLLLPITHATAPSPAPPLQWIQLTSLLNGTGPPPLKNAAMGYDETSRTLLIFGGEASSGVPQASTYLLDLQTLTWKTPSPPSNLQAAPAARSSAGMSPSFVEPQADIYFQFSASTSPLASKSSTAISRDFVYQQSYSRNGFLVVGGQGQNGPLDDVVEFDFVNQFWSQVGISNKGPSARSGAVGGIDPRIPGVSDPVLPGPNNTFWLWGGSDGTTSFSELWRLNVSGTLSSNLPNSAVGSWEQISVGNLPTAVGQGGSVLSSTTSSQIVASGGCNATTTPAESCALQATYIINGVSAADATALDCPAPRLSPVVIPNGNAFSESFASQMLLLLGTFNSSFWYDGDGLKDGEVAVLDTSTQSWTRILPAGDPGTTGVQTFPSPRAGAVAIMSPLALVGAARSTSSDIIVFGGENEDGEYLAEMWLLRAYNAVTTASQPTWSGSGGKLETGINASGSGVKNTFLTTCAAALTPTLSTPTNTSSSSPTSSNVSPHPSMTSHFDVSIVHKSLAPVSAALLLPSFLMYRHSSRTFSSSGHLPLLYLALALAAFAYGLGIAALATAFTSSTSRHLNTAHGRAGLALFICLYGLAALLLILASAKRPRSSHSEPRSRADSDASEKDRLSPMAHSPSPTASMQRRWRKDSVSFDGASTETGDWLQSAPPKRTFEVLNRPARTRRASSSRQAMLSEDTSPTQVSQTQSLSDAEWLNRRRSLTIVGELEHARASPAPAATLPPSTPATLLDPPTPLIPPMTTAFARGLLHALLLGFCVFTLIALWSMAPKGAFAGFLVATCLFYLSLVGLAWKGQPDRSIFTIMLRRLRTEPQTPAAPRTSVSETLPEHEDGPAFPYAHRPPVFRMPGTAGAQSTSSGPDDDDEDDTRAEAEMRNRDVSIWTSQPKRALVITNL</sequence>
<keyword evidence="5" id="KW-1185">Reference proteome</keyword>
<proteinExistence type="predicted"/>
<evidence type="ECO:0000313" key="4">
    <source>
        <dbReference type="EMBL" id="KAF7288231.1"/>
    </source>
</evidence>
<feature type="compositionally biased region" description="Polar residues" evidence="1">
    <location>
        <begin position="704"/>
        <end position="718"/>
    </location>
</feature>
<keyword evidence="2" id="KW-0812">Transmembrane</keyword>
<feature type="compositionally biased region" description="Basic and acidic residues" evidence="1">
    <location>
        <begin position="895"/>
        <end position="904"/>
    </location>
</feature>
<dbReference type="OrthoDB" id="10250130at2759"/>
<evidence type="ECO:0008006" key="6">
    <source>
        <dbReference type="Google" id="ProtNLM"/>
    </source>
</evidence>
<dbReference type="PANTHER" id="PTHR23244">
    <property type="entry name" value="KELCH REPEAT DOMAIN"/>
    <property type="match status" value="1"/>
</dbReference>
<keyword evidence="2" id="KW-1133">Transmembrane helix</keyword>
<reference evidence="4" key="1">
    <citation type="submission" date="2020-05" db="EMBL/GenBank/DDBJ databases">
        <title>Mycena genomes resolve the evolution of fungal bioluminescence.</title>
        <authorList>
            <person name="Tsai I.J."/>
        </authorList>
    </citation>
    <scope>NUCLEOTIDE SEQUENCE</scope>
    <source>
        <strain evidence="4">110903Hualien_Pintung</strain>
    </source>
</reference>
<dbReference type="EMBL" id="JACAZE010000043">
    <property type="protein sequence ID" value="KAF7288231.1"/>
    <property type="molecule type" value="Genomic_DNA"/>
</dbReference>
<feature type="transmembrane region" description="Helical" evidence="2">
    <location>
        <begin position="775"/>
        <end position="794"/>
    </location>
</feature>
<name>A0A8H6RWK1_MYCCL</name>
<feature type="region of interest" description="Disordered" evidence="1">
    <location>
        <begin position="490"/>
        <end position="510"/>
    </location>
</feature>
<feature type="transmembrane region" description="Helical" evidence="2">
    <location>
        <begin position="595"/>
        <end position="614"/>
    </location>
</feature>
<evidence type="ECO:0000256" key="2">
    <source>
        <dbReference type="SAM" id="Phobius"/>
    </source>
</evidence>
<keyword evidence="2" id="KW-0472">Membrane</keyword>
<evidence type="ECO:0000256" key="1">
    <source>
        <dbReference type="SAM" id="MobiDB-lite"/>
    </source>
</evidence>
<feature type="region of interest" description="Disordered" evidence="1">
    <location>
        <begin position="619"/>
        <end position="719"/>
    </location>
</feature>
<keyword evidence="3" id="KW-0732">Signal</keyword>
<dbReference type="SUPFAM" id="SSF117281">
    <property type="entry name" value="Kelch motif"/>
    <property type="match status" value="1"/>
</dbReference>
<dbReference type="AlphaFoldDB" id="A0A8H6RWK1"/>
<comment type="caution">
    <text evidence="4">The sequence shown here is derived from an EMBL/GenBank/DDBJ whole genome shotgun (WGS) entry which is preliminary data.</text>
</comment>
<evidence type="ECO:0000313" key="5">
    <source>
        <dbReference type="Proteomes" id="UP000613580"/>
    </source>
</evidence>
<feature type="signal peptide" evidence="3">
    <location>
        <begin position="1"/>
        <end position="26"/>
    </location>
</feature>
<dbReference type="Proteomes" id="UP000613580">
    <property type="component" value="Unassembled WGS sequence"/>
</dbReference>
<feature type="transmembrane region" description="Helical" evidence="2">
    <location>
        <begin position="800"/>
        <end position="819"/>
    </location>
</feature>
<accession>A0A8H6RWK1</accession>
<feature type="transmembrane region" description="Helical" evidence="2">
    <location>
        <begin position="552"/>
        <end position="575"/>
    </location>
</feature>